<accession>A0ABM4UF90</accession>
<gene>
    <name evidence="3" type="primary">LOC140007163</name>
</gene>
<dbReference type="RefSeq" id="XP_071905949.1">
    <property type="nucleotide sequence ID" value="XM_072049848.1"/>
</dbReference>
<protein>
    <recommendedName>
        <fullName evidence="1">MULE transposase domain-containing protein</fullName>
    </recommendedName>
</protein>
<evidence type="ECO:0000313" key="2">
    <source>
        <dbReference type="Proteomes" id="UP001652660"/>
    </source>
</evidence>
<sequence>MEVMFTPFRLPTGNPRFMRLYCCLGLLKQGFRDGCRPIIGLDGCHLKGTYPGQLLTALGMDPNNGYRPIAWAVVEKEATKQWTWFLKLLSVDLDIQNQYHYTFISDQQKGLDRALAEVLPNYEHRYCVQHLYRNFKKKHPREALKERFWNIACYTTPEHFNEAMSNLETYDKEAHSWVKKAPHPRHWCKAFFPTHTKCDTLVNNLCESFNAHILKPEISL</sequence>
<proteinExistence type="predicted"/>
<feature type="domain" description="MULE transposase" evidence="1">
    <location>
        <begin position="39"/>
        <end position="134"/>
    </location>
</feature>
<reference evidence="3" key="1">
    <citation type="submission" date="2025-08" db="UniProtKB">
        <authorList>
            <consortium name="RefSeq"/>
        </authorList>
    </citation>
    <scope>IDENTIFICATION</scope>
    <source>
        <tissue evidence="3">Leaves</tissue>
    </source>
</reference>
<keyword evidence="2" id="KW-1185">Reference proteome</keyword>
<organism evidence="2 3">
    <name type="scientific">Coffea arabica</name>
    <name type="common">Arabian coffee</name>
    <dbReference type="NCBI Taxonomy" id="13443"/>
    <lineage>
        <taxon>Eukaryota</taxon>
        <taxon>Viridiplantae</taxon>
        <taxon>Streptophyta</taxon>
        <taxon>Embryophyta</taxon>
        <taxon>Tracheophyta</taxon>
        <taxon>Spermatophyta</taxon>
        <taxon>Magnoliopsida</taxon>
        <taxon>eudicotyledons</taxon>
        <taxon>Gunneridae</taxon>
        <taxon>Pentapetalae</taxon>
        <taxon>asterids</taxon>
        <taxon>lamiids</taxon>
        <taxon>Gentianales</taxon>
        <taxon>Rubiaceae</taxon>
        <taxon>Ixoroideae</taxon>
        <taxon>Gardenieae complex</taxon>
        <taxon>Bertiereae - Coffeeae clade</taxon>
        <taxon>Coffeeae</taxon>
        <taxon>Coffea</taxon>
    </lineage>
</organism>
<dbReference type="InterPro" id="IPR018289">
    <property type="entry name" value="MULE_transposase_dom"/>
</dbReference>
<dbReference type="PANTHER" id="PTHR31973:SF192">
    <property type="entry name" value="SWIM-TYPE DOMAIN-CONTAINING PROTEIN"/>
    <property type="match status" value="1"/>
</dbReference>
<evidence type="ECO:0000259" key="1">
    <source>
        <dbReference type="Pfam" id="PF10551"/>
    </source>
</evidence>
<evidence type="ECO:0000313" key="3">
    <source>
        <dbReference type="RefSeq" id="XP_071905949.1"/>
    </source>
</evidence>
<dbReference type="GeneID" id="140007163"/>
<name>A0ABM4UF90_COFAR</name>
<dbReference type="Proteomes" id="UP001652660">
    <property type="component" value="Chromosome 5c"/>
</dbReference>
<dbReference type="Pfam" id="PF10551">
    <property type="entry name" value="MULE"/>
    <property type="match status" value="1"/>
</dbReference>
<dbReference type="PANTHER" id="PTHR31973">
    <property type="entry name" value="POLYPROTEIN, PUTATIVE-RELATED"/>
    <property type="match status" value="1"/>
</dbReference>